<accession>A0AB36JYA0</accession>
<dbReference type="CDD" id="cd12913">
    <property type="entry name" value="PDC1_MCP_like"/>
    <property type="match status" value="1"/>
</dbReference>
<dbReference type="PRINTS" id="PR00344">
    <property type="entry name" value="BCTRLSENSOR"/>
</dbReference>
<dbReference type="EC" id="2.7.13.3" evidence="3"/>
<evidence type="ECO:0000256" key="12">
    <source>
        <dbReference type="SAM" id="Phobius"/>
    </source>
</evidence>
<comment type="caution">
    <text evidence="15">The sequence shown here is derived from an EMBL/GenBank/DDBJ whole genome shotgun (WGS) entry which is preliminary data.</text>
</comment>
<dbReference type="PROSITE" id="PS50885">
    <property type="entry name" value="HAMP"/>
    <property type="match status" value="1"/>
</dbReference>
<feature type="domain" description="HAMP" evidence="14">
    <location>
        <begin position="340"/>
        <end position="392"/>
    </location>
</feature>
<dbReference type="EMBL" id="MUEK01000003">
    <property type="protein sequence ID" value="OOE40764.1"/>
    <property type="molecule type" value="Genomic_DNA"/>
</dbReference>
<evidence type="ECO:0000256" key="10">
    <source>
        <dbReference type="ARBA" id="ARBA00023136"/>
    </source>
</evidence>
<evidence type="ECO:0000259" key="13">
    <source>
        <dbReference type="PROSITE" id="PS50109"/>
    </source>
</evidence>
<evidence type="ECO:0000256" key="6">
    <source>
        <dbReference type="ARBA" id="ARBA00022679"/>
    </source>
</evidence>
<keyword evidence="11" id="KW-0175">Coiled coil</keyword>
<dbReference type="AlphaFoldDB" id="A0AB36JYA0"/>
<dbReference type="PANTHER" id="PTHR43065">
    <property type="entry name" value="SENSOR HISTIDINE KINASE"/>
    <property type="match status" value="1"/>
</dbReference>
<dbReference type="InterPro" id="IPR003661">
    <property type="entry name" value="HisK_dim/P_dom"/>
</dbReference>
<dbReference type="Gene3D" id="3.30.565.10">
    <property type="entry name" value="Histidine kinase-like ATPase, C-terminal domain"/>
    <property type="match status" value="1"/>
</dbReference>
<keyword evidence="4" id="KW-1003">Cell membrane</keyword>
<evidence type="ECO:0000256" key="2">
    <source>
        <dbReference type="ARBA" id="ARBA00004651"/>
    </source>
</evidence>
<dbReference type="GO" id="GO:0005886">
    <property type="term" value="C:plasma membrane"/>
    <property type="evidence" value="ECO:0007669"/>
    <property type="project" value="UniProtKB-SubCell"/>
</dbReference>
<gene>
    <name evidence="15" type="ORF">BZG00_05005</name>
</gene>
<evidence type="ECO:0000256" key="8">
    <source>
        <dbReference type="ARBA" id="ARBA00022777"/>
    </source>
</evidence>
<keyword evidence="7 12" id="KW-0812">Transmembrane</keyword>
<evidence type="ECO:0000256" key="3">
    <source>
        <dbReference type="ARBA" id="ARBA00012438"/>
    </source>
</evidence>
<dbReference type="Pfam" id="PF02518">
    <property type="entry name" value="HATPase_c"/>
    <property type="match status" value="1"/>
</dbReference>
<organism evidence="15 16">
    <name type="scientific">Salinivibrio kushneri</name>
    <dbReference type="NCBI Taxonomy" id="1908198"/>
    <lineage>
        <taxon>Bacteria</taxon>
        <taxon>Pseudomonadati</taxon>
        <taxon>Pseudomonadota</taxon>
        <taxon>Gammaproteobacteria</taxon>
        <taxon>Vibrionales</taxon>
        <taxon>Vibrionaceae</taxon>
        <taxon>Salinivibrio</taxon>
    </lineage>
</organism>
<dbReference type="CDD" id="cd00082">
    <property type="entry name" value="HisKA"/>
    <property type="match status" value="1"/>
</dbReference>
<keyword evidence="6" id="KW-0808">Transferase</keyword>
<dbReference type="Proteomes" id="UP000189021">
    <property type="component" value="Unassembled WGS sequence"/>
</dbReference>
<evidence type="ECO:0000259" key="14">
    <source>
        <dbReference type="PROSITE" id="PS50885"/>
    </source>
</evidence>
<dbReference type="PANTHER" id="PTHR43065:SF47">
    <property type="match status" value="1"/>
</dbReference>
<keyword evidence="9 12" id="KW-1133">Transmembrane helix</keyword>
<dbReference type="RefSeq" id="WP_077658996.1">
    <property type="nucleotide sequence ID" value="NZ_CP040022.1"/>
</dbReference>
<evidence type="ECO:0000256" key="5">
    <source>
        <dbReference type="ARBA" id="ARBA00022553"/>
    </source>
</evidence>
<comment type="catalytic activity">
    <reaction evidence="1">
        <text>ATP + protein L-histidine = ADP + protein N-phospho-L-histidine.</text>
        <dbReference type="EC" id="2.7.13.3"/>
    </reaction>
</comment>
<evidence type="ECO:0000313" key="15">
    <source>
        <dbReference type="EMBL" id="OOE40764.1"/>
    </source>
</evidence>
<evidence type="ECO:0000256" key="1">
    <source>
        <dbReference type="ARBA" id="ARBA00000085"/>
    </source>
</evidence>
<evidence type="ECO:0000256" key="9">
    <source>
        <dbReference type="ARBA" id="ARBA00022989"/>
    </source>
</evidence>
<reference evidence="15 16" key="1">
    <citation type="journal article" date="2017" name="Genome Announc.">
        <title>Draft Genome Sequences of Salinivibrio proteolyticus, Salinivibrio sharmensis, Salinivibrio siamensis, Salinivibrio costicola subsp. alcaliphilus, Salinivibrio costicola subsp. vallismortis, and 29 New Isolates Belonging to the Genus Salinivibrio.</title>
        <authorList>
            <person name="Lopez-Hermoso C."/>
            <person name="de la Haba R.R."/>
            <person name="Sanchez-Porro C."/>
            <person name="Bayliss S.C."/>
            <person name="Feil E.J."/>
            <person name="Ventosa A."/>
        </authorList>
    </citation>
    <scope>NUCLEOTIDE SEQUENCE [LARGE SCALE GENOMIC DNA]</scope>
    <source>
        <strain evidence="15 16">AL184</strain>
    </source>
</reference>
<dbReference type="InterPro" id="IPR005467">
    <property type="entry name" value="His_kinase_dom"/>
</dbReference>
<keyword evidence="16" id="KW-1185">Reference proteome</keyword>
<keyword evidence="10 12" id="KW-0472">Membrane</keyword>
<dbReference type="Gene3D" id="3.30.450.20">
    <property type="entry name" value="PAS domain"/>
    <property type="match status" value="1"/>
</dbReference>
<keyword evidence="8" id="KW-0418">Kinase</keyword>
<dbReference type="Gene3D" id="6.10.340.10">
    <property type="match status" value="1"/>
</dbReference>
<dbReference type="PROSITE" id="PS50109">
    <property type="entry name" value="HIS_KIN"/>
    <property type="match status" value="1"/>
</dbReference>
<protein>
    <recommendedName>
        <fullName evidence="3">histidine kinase</fullName>
        <ecNumber evidence="3">2.7.13.3</ecNumber>
    </recommendedName>
</protein>
<dbReference type="SUPFAM" id="SSF55874">
    <property type="entry name" value="ATPase domain of HSP90 chaperone/DNA topoisomerase II/histidine kinase"/>
    <property type="match status" value="1"/>
</dbReference>
<evidence type="ECO:0000256" key="4">
    <source>
        <dbReference type="ARBA" id="ARBA00022475"/>
    </source>
</evidence>
<feature type="coiled-coil region" evidence="11">
    <location>
        <begin position="380"/>
        <end position="407"/>
    </location>
</feature>
<name>A0AB36JYA0_9GAMM</name>
<comment type="subcellular location">
    <subcellularLocation>
        <location evidence="2">Cell membrane</location>
        <topology evidence="2">Multi-pass membrane protein</topology>
    </subcellularLocation>
</comment>
<dbReference type="GO" id="GO:0000155">
    <property type="term" value="F:phosphorelay sensor kinase activity"/>
    <property type="evidence" value="ECO:0007669"/>
    <property type="project" value="InterPro"/>
</dbReference>
<dbReference type="InterPro" id="IPR033479">
    <property type="entry name" value="dCache_1"/>
</dbReference>
<evidence type="ECO:0000313" key="16">
    <source>
        <dbReference type="Proteomes" id="UP000189021"/>
    </source>
</evidence>
<proteinExistence type="predicted"/>
<dbReference type="SMART" id="SM00387">
    <property type="entry name" value="HATPase_c"/>
    <property type="match status" value="1"/>
</dbReference>
<dbReference type="InterPro" id="IPR003594">
    <property type="entry name" value="HATPase_dom"/>
</dbReference>
<evidence type="ECO:0000256" key="7">
    <source>
        <dbReference type="ARBA" id="ARBA00022692"/>
    </source>
</evidence>
<dbReference type="Pfam" id="PF02743">
    <property type="entry name" value="dCache_1"/>
    <property type="match status" value="1"/>
</dbReference>
<evidence type="ECO:0000256" key="11">
    <source>
        <dbReference type="SAM" id="Coils"/>
    </source>
</evidence>
<sequence>MAKPALMIRHQINLGFALVLIMALLTIFAVVEWKVKPELIEQRQERISINQHALLDLLDAKLGQIELLTSTMALAGTSLPKDEALFRTTFPEILNNHGDPAIAGGGIWPEPGTFTQGVARRSFFWGRAGATMEYYDDYNHPDGKGYHNESWYVAGKTAPADHCSWSNAYIDPFTKEPMITCTVPMKDDTRFVGVATVDMRLAGISDILSQYGKENGGYVFAFDGDNKAISFPQSAVTFQPYRSTLWTRDELQVQLPWLQSALKATQTLSTSQLITVENDGIFNEAAYVHLIRYPEADWVIGLAVPKSKMTAAADNMGLFLMIAIGGLLLIVGVIATITARNLLDKIRQTTHQIRELIDGETTQALEVGNLNEVGELRHAVNDYGDKLKALLLQLETLQDELVQNEKLSSLGSLVAGIAHELNTPIGNALMSSTSILSRKQDFVQQLEKPITRDDLDQFLTHVEDGTRIVERNMSRASELIRAFKQLAVDQTNDHQREFDLLHLINEVLLSMRPTLQHSPHQLEVGIPEGILLNSYPGALTQTLINLINNALVHAFTTQDQGHIQIHATQDSHDMVHITVQDNGVGMKPDVQKHIFDPFYTTHFGQGGSGLGLHITFNLITSVLGGRIQVKSKPQQGSRFIVTIPLTAPERASSSS</sequence>
<dbReference type="InterPro" id="IPR004358">
    <property type="entry name" value="Sig_transdc_His_kin-like_C"/>
</dbReference>
<dbReference type="CDD" id="cd00075">
    <property type="entry name" value="HATPase"/>
    <property type="match status" value="1"/>
</dbReference>
<feature type="domain" description="Histidine kinase" evidence="13">
    <location>
        <begin position="416"/>
        <end position="647"/>
    </location>
</feature>
<dbReference type="InterPro" id="IPR003660">
    <property type="entry name" value="HAMP_dom"/>
</dbReference>
<feature type="transmembrane region" description="Helical" evidence="12">
    <location>
        <begin position="316"/>
        <end position="337"/>
    </location>
</feature>
<dbReference type="InterPro" id="IPR036890">
    <property type="entry name" value="HATPase_C_sf"/>
</dbReference>
<dbReference type="Gene3D" id="1.10.287.130">
    <property type="match status" value="1"/>
</dbReference>
<keyword evidence="5" id="KW-0597">Phosphoprotein</keyword>